<name>A0ABU1L288_9BURK</name>
<evidence type="ECO:0000313" key="1">
    <source>
        <dbReference type="EMBL" id="MDR6377333.1"/>
    </source>
</evidence>
<reference evidence="1 2" key="1">
    <citation type="submission" date="2023-07" db="EMBL/GenBank/DDBJ databases">
        <title>Sorghum-associated microbial communities from plants grown in Nebraska, USA.</title>
        <authorList>
            <person name="Schachtman D."/>
        </authorList>
    </citation>
    <scope>NUCLEOTIDE SEQUENCE [LARGE SCALE GENOMIC DNA]</scope>
    <source>
        <strain evidence="1 2">DS1039</strain>
    </source>
</reference>
<dbReference type="InterPro" id="IPR036286">
    <property type="entry name" value="LexA/Signal_pep-like_sf"/>
</dbReference>
<accession>A0ABU1L288</accession>
<dbReference type="SUPFAM" id="SSF51306">
    <property type="entry name" value="LexA/Signal peptidase"/>
    <property type="match status" value="1"/>
</dbReference>
<gene>
    <name evidence="1" type="ORF">J2776_004033</name>
</gene>
<dbReference type="Proteomes" id="UP001185254">
    <property type="component" value="Unassembled WGS sequence"/>
</dbReference>
<proteinExistence type="predicted"/>
<sequence>MHNDARHFSGSDGQSTRPAVFVSRVIHANMAPRHKPGHYVLFEKDRPAQLGDDIFVLFVEGGSCIWRLDGTSDRELTVHSYNPERTETVPRQRISEYHPVMWSVKGIESVELGTYL</sequence>
<dbReference type="EMBL" id="JAVDQN010000003">
    <property type="protein sequence ID" value="MDR6377333.1"/>
    <property type="molecule type" value="Genomic_DNA"/>
</dbReference>
<evidence type="ECO:0000313" key="2">
    <source>
        <dbReference type="Proteomes" id="UP001185254"/>
    </source>
</evidence>
<keyword evidence="2" id="KW-1185">Reference proteome</keyword>
<organism evidence="1 2">
    <name type="scientific">Paraburkholderia caledonica</name>
    <dbReference type="NCBI Taxonomy" id="134536"/>
    <lineage>
        <taxon>Bacteria</taxon>
        <taxon>Pseudomonadati</taxon>
        <taxon>Pseudomonadota</taxon>
        <taxon>Betaproteobacteria</taxon>
        <taxon>Burkholderiales</taxon>
        <taxon>Burkholderiaceae</taxon>
        <taxon>Paraburkholderia</taxon>
    </lineage>
</organism>
<dbReference type="RefSeq" id="WP_310067882.1">
    <property type="nucleotide sequence ID" value="NZ_JAVDQN010000003.1"/>
</dbReference>
<protein>
    <submittedName>
        <fullName evidence="1">Phage repressor protein C with HTH and peptisase S24 domain</fullName>
    </submittedName>
</protein>
<comment type="caution">
    <text evidence="1">The sequence shown here is derived from an EMBL/GenBank/DDBJ whole genome shotgun (WGS) entry which is preliminary data.</text>
</comment>